<evidence type="ECO:0000259" key="3">
    <source>
        <dbReference type="Pfam" id="PF08044"/>
    </source>
</evidence>
<feature type="region of interest" description="Disordered" evidence="1">
    <location>
        <begin position="63"/>
        <end position="85"/>
    </location>
</feature>
<gene>
    <name evidence="4" type="ORF">H4W34_007527</name>
</gene>
<dbReference type="Pfam" id="PF08044">
    <property type="entry name" value="DUF1707"/>
    <property type="match status" value="1"/>
</dbReference>
<organism evidence="4 5">
    <name type="scientific">Actinomadura algeriensis</name>
    <dbReference type="NCBI Taxonomy" id="1679523"/>
    <lineage>
        <taxon>Bacteria</taxon>
        <taxon>Bacillati</taxon>
        <taxon>Actinomycetota</taxon>
        <taxon>Actinomycetes</taxon>
        <taxon>Streptosporangiales</taxon>
        <taxon>Thermomonosporaceae</taxon>
        <taxon>Actinomadura</taxon>
    </lineage>
</organism>
<feature type="domain" description="DUF1707" evidence="3">
    <location>
        <begin position="17"/>
        <end position="69"/>
    </location>
</feature>
<evidence type="ECO:0000256" key="1">
    <source>
        <dbReference type="SAM" id="MobiDB-lite"/>
    </source>
</evidence>
<accession>A0ABR9K4D3</accession>
<dbReference type="Proteomes" id="UP000627838">
    <property type="component" value="Unassembled WGS sequence"/>
</dbReference>
<evidence type="ECO:0000313" key="5">
    <source>
        <dbReference type="Proteomes" id="UP000627838"/>
    </source>
</evidence>
<dbReference type="EMBL" id="JADBDZ010000001">
    <property type="protein sequence ID" value="MBE1537694.1"/>
    <property type="molecule type" value="Genomic_DNA"/>
</dbReference>
<feature type="transmembrane region" description="Helical" evidence="2">
    <location>
        <begin position="123"/>
        <end position="156"/>
    </location>
</feature>
<name>A0ABR9K4D3_9ACTN</name>
<keyword evidence="2" id="KW-0812">Transmembrane</keyword>
<evidence type="ECO:0000256" key="2">
    <source>
        <dbReference type="SAM" id="Phobius"/>
    </source>
</evidence>
<evidence type="ECO:0000313" key="4">
    <source>
        <dbReference type="EMBL" id="MBE1537694.1"/>
    </source>
</evidence>
<keyword evidence="2" id="KW-1133">Transmembrane helix</keyword>
<proteinExistence type="predicted"/>
<dbReference type="PANTHER" id="PTHR40763">
    <property type="entry name" value="MEMBRANE PROTEIN-RELATED"/>
    <property type="match status" value="1"/>
</dbReference>
<feature type="region of interest" description="Disordered" evidence="1">
    <location>
        <begin position="1"/>
        <end position="22"/>
    </location>
</feature>
<reference evidence="4 5" key="1">
    <citation type="submission" date="2020-10" db="EMBL/GenBank/DDBJ databases">
        <title>Sequencing the genomes of 1000 actinobacteria strains.</title>
        <authorList>
            <person name="Klenk H.-P."/>
        </authorList>
    </citation>
    <scope>NUCLEOTIDE SEQUENCE [LARGE SCALE GENOMIC DNA]</scope>
    <source>
        <strain evidence="4 5">DSM 46744</strain>
    </source>
</reference>
<protein>
    <recommendedName>
        <fullName evidence="3">DUF1707 domain-containing protein</fullName>
    </recommendedName>
</protein>
<keyword evidence="2" id="KW-0472">Membrane</keyword>
<keyword evidence="5" id="KW-1185">Reference proteome</keyword>
<dbReference type="InterPro" id="IPR012551">
    <property type="entry name" value="DUF1707_SHOCT-like"/>
</dbReference>
<dbReference type="PANTHER" id="PTHR40763:SF4">
    <property type="entry name" value="DUF1707 DOMAIN-CONTAINING PROTEIN"/>
    <property type="match status" value="1"/>
</dbReference>
<dbReference type="RefSeq" id="WP_192763525.1">
    <property type="nucleotide sequence ID" value="NZ_JADBDZ010000001.1"/>
</dbReference>
<sequence>MTRTDEARTDEPRTDELRIGDAERDAVVVALHDHFAAGRLDRAELDERMDAALAAKTRGDLGALVRDLPPPHGLPEPAKPRPAPVPWPAPGQVPWGHPGLMHAGPHHMRHRHRHRHGPPPPAFPLLLGVFLVLTFTVGAGTGFLAVLGIATLVWLARAARAGAAVRHAHRADPC</sequence>
<comment type="caution">
    <text evidence="4">The sequence shown here is derived from an EMBL/GenBank/DDBJ whole genome shotgun (WGS) entry which is preliminary data.</text>
</comment>